<dbReference type="GO" id="GO:0009451">
    <property type="term" value="P:RNA modification"/>
    <property type="evidence" value="ECO:0007669"/>
    <property type="project" value="InterPro"/>
</dbReference>
<evidence type="ECO:0000313" key="4">
    <source>
        <dbReference type="EMBL" id="AQK76232.1"/>
    </source>
</evidence>
<evidence type="ECO:0000256" key="3">
    <source>
        <dbReference type="PROSITE-ProRule" id="PRU00708"/>
    </source>
</evidence>
<dbReference type="NCBIfam" id="TIGR00756">
    <property type="entry name" value="PPR"/>
    <property type="match status" value="2"/>
</dbReference>
<dbReference type="Gene3D" id="1.25.40.10">
    <property type="entry name" value="Tetratricopeptide repeat domain"/>
    <property type="match status" value="1"/>
</dbReference>
<name>A0A1D6HPN4_MAIZE</name>
<dbReference type="FunFam" id="1.25.40.10:FF:000242">
    <property type="entry name" value="Pentatricopeptide repeat-containing protein"/>
    <property type="match status" value="1"/>
</dbReference>
<dbReference type="Pfam" id="PF13041">
    <property type="entry name" value="PPR_2"/>
    <property type="match status" value="1"/>
</dbReference>
<dbReference type="PANTHER" id="PTHR47926">
    <property type="entry name" value="PENTATRICOPEPTIDE REPEAT-CONTAINING PROTEIN"/>
    <property type="match status" value="1"/>
</dbReference>
<dbReference type="PROSITE" id="PS51375">
    <property type="entry name" value="PPR"/>
    <property type="match status" value="1"/>
</dbReference>
<dbReference type="AlphaFoldDB" id="A0A1D6HPN4"/>
<accession>A0A1D6HPN4</accession>
<dbReference type="PANTHER" id="PTHR47926:SF411">
    <property type="entry name" value="PENTATRICOPEPTIDE REPEAT-CONTAINING PROTEIN"/>
    <property type="match status" value="1"/>
</dbReference>
<evidence type="ECO:0000256" key="1">
    <source>
        <dbReference type="ARBA" id="ARBA00022737"/>
    </source>
</evidence>
<dbReference type="InterPro" id="IPR046960">
    <property type="entry name" value="PPR_At4g14850-like_plant"/>
</dbReference>
<evidence type="ECO:0000256" key="2">
    <source>
        <dbReference type="ARBA" id="ARBA00022946"/>
    </source>
</evidence>
<dbReference type="EMBL" id="CM000781">
    <property type="protein sequence ID" value="AQK76232.1"/>
    <property type="molecule type" value="Genomic_DNA"/>
</dbReference>
<dbReference type="GO" id="GO:0003723">
    <property type="term" value="F:RNA binding"/>
    <property type="evidence" value="ECO:0007669"/>
    <property type="project" value="InterPro"/>
</dbReference>
<keyword evidence="2" id="KW-0809">Transit peptide</keyword>
<sequence length="186" mass="20960">MDVFRGITDEFKTVELFNAMIHGLAHHGYGEKAISLFDKMESLGLQPDDITFVGILCACSRSNLVEQGCKMFSSMLDKYGVKPDVKHHACMADLLGRAGRLDDAYNFIQNMPFKANLVIWSSLLTACKIHGNNKIRKLVERQILGLDATYKPEKLTLSGLFSDEKRKELSARARKAIKHKSEHRCT</sequence>
<protein>
    <submittedName>
        <fullName evidence="4">Pentatricopeptide repeat-containing protein mitochondrial</fullName>
    </submittedName>
</protein>
<gene>
    <name evidence="4" type="ORF">ZEAMMB73_Zm00001d018490</name>
</gene>
<proteinExistence type="predicted"/>
<reference evidence="4" key="1">
    <citation type="submission" date="2015-12" db="EMBL/GenBank/DDBJ databases">
        <title>Update maize B73 reference genome by single molecule sequencing technologies.</title>
        <authorList>
            <consortium name="Maize Genome Sequencing Project"/>
            <person name="Ware D."/>
        </authorList>
    </citation>
    <scope>NUCLEOTIDE SEQUENCE</scope>
    <source>
        <tissue evidence="4">Seedling</tissue>
    </source>
</reference>
<dbReference type="ExpressionAtlas" id="A0A1D6HPN4">
    <property type="expression patterns" value="baseline and differential"/>
</dbReference>
<dbReference type="InterPro" id="IPR002885">
    <property type="entry name" value="PPR_rpt"/>
</dbReference>
<feature type="repeat" description="PPR" evidence="3">
    <location>
        <begin position="13"/>
        <end position="47"/>
    </location>
</feature>
<dbReference type="InterPro" id="IPR011990">
    <property type="entry name" value="TPR-like_helical_dom_sf"/>
</dbReference>
<keyword evidence="1" id="KW-0677">Repeat</keyword>
<organism evidence="4">
    <name type="scientific">Zea mays</name>
    <name type="common">Maize</name>
    <dbReference type="NCBI Taxonomy" id="4577"/>
    <lineage>
        <taxon>Eukaryota</taxon>
        <taxon>Viridiplantae</taxon>
        <taxon>Streptophyta</taxon>
        <taxon>Embryophyta</taxon>
        <taxon>Tracheophyta</taxon>
        <taxon>Spermatophyta</taxon>
        <taxon>Magnoliopsida</taxon>
        <taxon>Liliopsida</taxon>
        <taxon>Poales</taxon>
        <taxon>Poaceae</taxon>
        <taxon>PACMAD clade</taxon>
        <taxon>Panicoideae</taxon>
        <taxon>Andropogonodae</taxon>
        <taxon>Andropogoneae</taxon>
        <taxon>Tripsacinae</taxon>
        <taxon>Zea</taxon>
    </lineage>
</organism>